<evidence type="ECO:0000256" key="7">
    <source>
        <dbReference type="ARBA" id="ARBA00022989"/>
    </source>
</evidence>
<protein>
    <recommendedName>
        <fullName evidence="11">Type II secretion system protein GspC N-terminal domain-containing protein</fullName>
    </recommendedName>
</protein>
<dbReference type="InterPro" id="IPR024961">
    <property type="entry name" value="T2SS_GspC_N"/>
</dbReference>
<evidence type="ECO:0000256" key="3">
    <source>
        <dbReference type="ARBA" id="ARBA00022475"/>
    </source>
</evidence>
<evidence type="ECO:0000256" key="8">
    <source>
        <dbReference type="ARBA" id="ARBA00023136"/>
    </source>
</evidence>
<keyword evidence="2" id="KW-0813">Transport</keyword>
<feature type="compositionally biased region" description="Basic and acidic residues" evidence="9">
    <location>
        <begin position="204"/>
        <end position="213"/>
    </location>
</feature>
<evidence type="ECO:0000313" key="13">
    <source>
        <dbReference type="Proteomes" id="UP000027997"/>
    </source>
</evidence>
<dbReference type="GO" id="GO:0015031">
    <property type="term" value="P:protein transport"/>
    <property type="evidence" value="ECO:0007669"/>
    <property type="project" value="UniProtKB-KW"/>
</dbReference>
<feature type="region of interest" description="Disordered" evidence="9">
    <location>
        <begin position="178"/>
        <end position="219"/>
    </location>
</feature>
<evidence type="ECO:0000259" key="11">
    <source>
        <dbReference type="Pfam" id="PF11356"/>
    </source>
</evidence>
<keyword evidence="7 10" id="KW-1133">Transmembrane helix</keyword>
<feature type="domain" description="Type II secretion system protein GspC N-terminal" evidence="11">
    <location>
        <begin position="55"/>
        <end position="162"/>
    </location>
</feature>
<evidence type="ECO:0000256" key="5">
    <source>
        <dbReference type="ARBA" id="ARBA00022692"/>
    </source>
</evidence>
<organism evidence="12 13">
    <name type="scientific">Endozoicomonas elysicola</name>
    <dbReference type="NCBI Taxonomy" id="305900"/>
    <lineage>
        <taxon>Bacteria</taxon>
        <taxon>Pseudomonadati</taxon>
        <taxon>Pseudomonadota</taxon>
        <taxon>Gammaproteobacteria</taxon>
        <taxon>Oceanospirillales</taxon>
        <taxon>Endozoicomonadaceae</taxon>
        <taxon>Endozoicomonas</taxon>
    </lineage>
</organism>
<dbReference type="Proteomes" id="UP000027997">
    <property type="component" value="Unassembled WGS sequence"/>
</dbReference>
<comment type="caution">
    <text evidence="12">The sequence shown here is derived from an EMBL/GenBank/DDBJ whole genome shotgun (WGS) entry which is preliminary data.</text>
</comment>
<dbReference type="eggNOG" id="COG3031">
    <property type="taxonomic scope" value="Bacteria"/>
</dbReference>
<dbReference type="AlphaFoldDB" id="A0A081KDR3"/>
<dbReference type="EMBL" id="JOJP01000001">
    <property type="protein sequence ID" value="KEI72289.1"/>
    <property type="molecule type" value="Genomic_DNA"/>
</dbReference>
<evidence type="ECO:0000313" key="12">
    <source>
        <dbReference type="EMBL" id="KEI72289.1"/>
    </source>
</evidence>
<keyword evidence="4" id="KW-0997">Cell inner membrane</keyword>
<feature type="transmembrane region" description="Helical" evidence="10">
    <location>
        <begin position="20"/>
        <end position="41"/>
    </location>
</feature>
<keyword evidence="5 10" id="KW-0812">Transmembrane</keyword>
<dbReference type="RefSeq" id="WP_020583802.1">
    <property type="nucleotide sequence ID" value="NZ_JOJP01000001.1"/>
</dbReference>
<evidence type="ECO:0000256" key="9">
    <source>
        <dbReference type="SAM" id="MobiDB-lite"/>
    </source>
</evidence>
<evidence type="ECO:0000256" key="2">
    <source>
        <dbReference type="ARBA" id="ARBA00022448"/>
    </source>
</evidence>
<accession>A0A081KDR3</accession>
<name>A0A081KDR3_9GAMM</name>
<dbReference type="GO" id="GO:0005886">
    <property type="term" value="C:plasma membrane"/>
    <property type="evidence" value="ECO:0007669"/>
    <property type="project" value="UniProtKB-SubCell"/>
</dbReference>
<evidence type="ECO:0000256" key="1">
    <source>
        <dbReference type="ARBA" id="ARBA00004533"/>
    </source>
</evidence>
<keyword evidence="6" id="KW-0653">Protein transport</keyword>
<feature type="compositionally biased region" description="Basic and acidic residues" evidence="9">
    <location>
        <begin position="186"/>
        <end position="196"/>
    </location>
</feature>
<gene>
    <name evidence="12" type="ORF">GV64_17535</name>
</gene>
<keyword evidence="8 10" id="KW-0472">Membrane</keyword>
<evidence type="ECO:0000256" key="4">
    <source>
        <dbReference type="ARBA" id="ARBA00022519"/>
    </source>
</evidence>
<proteinExistence type="predicted"/>
<sequence>MTSVVPTTFLQWGHKNNRKLMILIILLAMLLSIATQTFNFYQIINRETLLGTGINKADKNKTTVSQTSTIRNEDFDLLFGFNDSQEITQNNKEIPVTKMNLILRGALSGIENKKYASAIIQISNQDKLYEIGDALPGGAILNQVYSDHIVIKRGNQLEKLYFPETARDSRTFQEFRPVSEELPESMEQRPGNHDYPDDMSLEQRMQDLREKLQEASQEL</sequence>
<dbReference type="Pfam" id="PF11356">
    <property type="entry name" value="T2SSC"/>
    <property type="match status" value="1"/>
</dbReference>
<dbReference type="STRING" id="305900.GV64_17535"/>
<dbReference type="Gene3D" id="2.30.30.830">
    <property type="match status" value="1"/>
</dbReference>
<reference evidence="12 13" key="1">
    <citation type="submission" date="2014-06" db="EMBL/GenBank/DDBJ databases">
        <title>Whole Genome Sequences of Three Symbiotic Endozoicomonas Bacteria.</title>
        <authorList>
            <person name="Neave M.J."/>
            <person name="Apprill A."/>
            <person name="Voolstra C.R."/>
        </authorList>
    </citation>
    <scope>NUCLEOTIDE SEQUENCE [LARGE SCALE GENOMIC DNA]</scope>
    <source>
        <strain evidence="12 13">DSM 22380</strain>
    </source>
</reference>
<evidence type="ECO:0000256" key="6">
    <source>
        <dbReference type="ARBA" id="ARBA00022927"/>
    </source>
</evidence>
<comment type="subcellular location">
    <subcellularLocation>
        <location evidence="1">Cell inner membrane</location>
    </subcellularLocation>
</comment>
<evidence type="ECO:0000256" key="10">
    <source>
        <dbReference type="SAM" id="Phobius"/>
    </source>
</evidence>
<keyword evidence="13" id="KW-1185">Reference proteome</keyword>
<keyword evidence="3" id="KW-1003">Cell membrane</keyword>